<proteinExistence type="predicted"/>
<evidence type="ECO:0000256" key="1">
    <source>
        <dbReference type="SAM" id="MobiDB-lite"/>
    </source>
</evidence>
<dbReference type="Proteomes" id="UP000095517">
    <property type="component" value="Unassembled WGS sequence"/>
</dbReference>
<dbReference type="AlphaFoldDB" id="A0A174D8N4"/>
<reference evidence="3 4" key="1">
    <citation type="submission" date="2015-09" db="EMBL/GenBank/DDBJ databases">
        <authorList>
            <consortium name="Pathogen Informatics"/>
        </authorList>
    </citation>
    <scope>NUCLEOTIDE SEQUENCE [LARGE SCALE GENOMIC DNA]</scope>
    <source>
        <strain evidence="3 4">2789STDY5608840</strain>
    </source>
</reference>
<dbReference type="STRING" id="338188.ERS852397_01580"/>
<protein>
    <submittedName>
        <fullName evidence="3">Uncharacterized protein</fullName>
    </submittedName>
</protein>
<gene>
    <name evidence="3" type="ORF">ERS852397_01580</name>
</gene>
<evidence type="ECO:0000256" key="2">
    <source>
        <dbReference type="SAM" id="Phobius"/>
    </source>
</evidence>
<dbReference type="RefSeq" id="WP_055278841.1">
    <property type="nucleotide sequence ID" value="NZ_CABIXA010000007.1"/>
</dbReference>
<keyword evidence="2" id="KW-1133">Transmembrane helix</keyword>
<accession>A0A174D8N4</accession>
<keyword evidence="2" id="KW-0472">Membrane</keyword>
<feature type="transmembrane region" description="Helical" evidence="2">
    <location>
        <begin position="6"/>
        <end position="21"/>
    </location>
</feature>
<feature type="region of interest" description="Disordered" evidence="1">
    <location>
        <begin position="38"/>
        <end position="88"/>
    </location>
</feature>
<keyword evidence="2" id="KW-0812">Transmembrane</keyword>
<organism evidence="3 4">
    <name type="scientific">Bacteroides finegoldii</name>
    <dbReference type="NCBI Taxonomy" id="338188"/>
    <lineage>
        <taxon>Bacteria</taxon>
        <taxon>Pseudomonadati</taxon>
        <taxon>Bacteroidota</taxon>
        <taxon>Bacteroidia</taxon>
        <taxon>Bacteroidales</taxon>
        <taxon>Bacteroidaceae</taxon>
        <taxon>Bacteroides</taxon>
    </lineage>
</organism>
<dbReference type="EMBL" id="CYZH01000007">
    <property type="protein sequence ID" value="CUO21924.1"/>
    <property type="molecule type" value="Genomic_DNA"/>
</dbReference>
<sequence>MLFLGWVAMISYWLIYFLIIKKNNSTVQYGTTLTSHVPIDTTVNPFNPPEENNDEDEKAMRSLFNETMNGPEGKKLSKSYDGERGQTT</sequence>
<feature type="compositionally biased region" description="Basic and acidic residues" evidence="1">
    <location>
        <begin position="72"/>
        <end position="88"/>
    </location>
</feature>
<evidence type="ECO:0000313" key="4">
    <source>
        <dbReference type="Proteomes" id="UP000095517"/>
    </source>
</evidence>
<evidence type="ECO:0000313" key="3">
    <source>
        <dbReference type="EMBL" id="CUO21924.1"/>
    </source>
</evidence>
<name>A0A174D8N4_9BACE</name>